<feature type="chain" id="PRO_5028968147" evidence="1">
    <location>
        <begin position="26"/>
        <end position="106"/>
    </location>
</feature>
<evidence type="ECO:0000313" key="2">
    <source>
        <dbReference type="Proteomes" id="UP000492821"/>
    </source>
</evidence>
<evidence type="ECO:0000313" key="3">
    <source>
        <dbReference type="WBParaSite" id="Pan_g18822.t1"/>
    </source>
</evidence>
<reference evidence="3" key="2">
    <citation type="submission" date="2020-10" db="UniProtKB">
        <authorList>
            <consortium name="WormBaseParasite"/>
        </authorList>
    </citation>
    <scope>IDENTIFICATION</scope>
</reference>
<protein>
    <submittedName>
        <fullName evidence="3">Secreted protein</fullName>
    </submittedName>
</protein>
<keyword evidence="1" id="KW-0732">Signal</keyword>
<reference evidence="2" key="1">
    <citation type="journal article" date="2013" name="Genetics">
        <title>The draft genome and transcriptome of Panagrellus redivivus are shaped by the harsh demands of a free-living lifestyle.</title>
        <authorList>
            <person name="Srinivasan J."/>
            <person name="Dillman A.R."/>
            <person name="Macchietto M.G."/>
            <person name="Heikkinen L."/>
            <person name="Lakso M."/>
            <person name="Fracchia K.M."/>
            <person name="Antoshechkin I."/>
            <person name="Mortazavi A."/>
            <person name="Wong G."/>
            <person name="Sternberg P.W."/>
        </authorList>
    </citation>
    <scope>NUCLEOTIDE SEQUENCE [LARGE SCALE GENOMIC DNA]</scope>
    <source>
        <strain evidence="2">MT8872</strain>
    </source>
</reference>
<sequence>MRRNEEPNRIVFVVIISSSIALTAGDSEYASPRSRCGLNSVKKRERDRNQARRHGRDGWKQLLGDMAIGCLTSDDTGQSTIRMPNWTLNCSLDGWWLVARWWQISH</sequence>
<organism evidence="2 3">
    <name type="scientific">Panagrellus redivivus</name>
    <name type="common">Microworm</name>
    <dbReference type="NCBI Taxonomy" id="6233"/>
    <lineage>
        <taxon>Eukaryota</taxon>
        <taxon>Metazoa</taxon>
        <taxon>Ecdysozoa</taxon>
        <taxon>Nematoda</taxon>
        <taxon>Chromadorea</taxon>
        <taxon>Rhabditida</taxon>
        <taxon>Tylenchina</taxon>
        <taxon>Panagrolaimomorpha</taxon>
        <taxon>Panagrolaimoidea</taxon>
        <taxon>Panagrolaimidae</taxon>
        <taxon>Panagrellus</taxon>
    </lineage>
</organism>
<evidence type="ECO:0000256" key="1">
    <source>
        <dbReference type="SAM" id="SignalP"/>
    </source>
</evidence>
<name>A0A7E4ZUT7_PANRE</name>
<dbReference type="Proteomes" id="UP000492821">
    <property type="component" value="Unassembled WGS sequence"/>
</dbReference>
<proteinExistence type="predicted"/>
<keyword evidence="2" id="KW-1185">Reference proteome</keyword>
<feature type="signal peptide" evidence="1">
    <location>
        <begin position="1"/>
        <end position="25"/>
    </location>
</feature>
<dbReference type="WBParaSite" id="Pan_g18822.t1">
    <property type="protein sequence ID" value="Pan_g18822.t1"/>
    <property type="gene ID" value="Pan_g18822"/>
</dbReference>
<accession>A0A7E4ZUT7</accession>
<dbReference type="AlphaFoldDB" id="A0A7E4ZUT7"/>